<organism evidence="1">
    <name type="scientific">marine sediment metagenome</name>
    <dbReference type="NCBI Taxonomy" id="412755"/>
    <lineage>
        <taxon>unclassified sequences</taxon>
        <taxon>metagenomes</taxon>
        <taxon>ecological metagenomes</taxon>
    </lineage>
</organism>
<comment type="caution">
    <text evidence="1">The sequence shown here is derived from an EMBL/GenBank/DDBJ whole genome shotgun (WGS) entry which is preliminary data.</text>
</comment>
<dbReference type="EMBL" id="BART01017246">
    <property type="protein sequence ID" value="GAG75871.1"/>
    <property type="molecule type" value="Genomic_DNA"/>
</dbReference>
<reference evidence="1" key="1">
    <citation type="journal article" date="2014" name="Front. Microbiol.">
        <title>High frequency of phylogenetically diverse reductive dehalogenase-homologous genes in deep subseafloor sedimentary metagenomes.</title>
        <authorList>
            <person name="Kawai M."/>
            <person name="Futagami T."/>
            <person name="Toyoda A."/>
            <person name="Takaki Y."/>
            <person name="Nishi S."/>
            <person name="Hori S."/>
            <person name="Arai W."/>
            <person name="Tsubouchi T."/>
            <person name="Morono Y."/>
            <person name="Uchiyama I."/>
            <person name="Ito T."/>
            <person name="Fujiyama A."/>
            <person name="Inagaki F."/>
            <person name="Takami H."/>
        </authorList>
    </citation>
    <scope>NUCLEOTIDE SEQUENCE</scope>
    <source>
        <strain evidence="1">Expedition CK06-06</strain>
    </source>
</reference>
<accession>X1BUP0</accession>
<evidence type="ECO:0000313" key="1">
    <source>
        <dbReference type="EMBL" id="GAG75871.1"/>
    </source>
</evidence>
<name>X1BUP0_9ZZZZ</name>
<proteinExistence type="predicted"/>
<protein>
    <submittedName>
        <fullName evidence="1">Uncharacterized protein</fullName>
    </submittedName>
</protein>
<sequence length="188" mass="22261">LNDNLTVEILEELAKTQQFVDPWFCNNLLSLKHWDSSELMYEEEQVIEFNLDDINPDIAIKYPEFPPCVQSWLSMADIEDYGKFLIVLYLKDQIVLDETFEAQDIISILKRTLSVGEFSHYFSGGRGTLPRRHGGHRGKKFHKVMEKDYYMPDCLTIRKSSYIRKIDDEWVRISYCPGDCKRRHPIYR</sequence>
<feature type="non-terminal residue" evidence="1">
    <location>
        <position position="1"/>
    </location>
</feature>
<gene>
    <name evidence="1" type="ORF">S01H4_32884</name>
</gene>
<dbReference type="AlphaFoldDB" id="X1BUP0"/>